<dbReference type="PANTHER" id="PTHR30545:SF2">
    <property type="entry name" value="SUGAR FERMENTATION STIMULATION PROTEIN A"/>
    <property type="match status" value="1"/>
</dbReference>
<reference evidence="5" key="1">
    <citation type="journal article" date="2019" name="Int. J. Syst. Evol. Microbiol.">
        <title>The Global Catalogue of Microorganisms (GCM) 10K type strain sequencing project: providing services to taxonomists for standard genome sequencing and annotation.</title>
        <authorList>
            <consortium name="The Broad Institute Genomics Platform"/>
            <consortium name="The Broad Institute Genome Sequencing Center for Infectious Disease"/>
            <person name="Wu L."/>
            <person name="Ma J."/>
        </authorList>
    </citation>
    <scope>NUCLEOTIDE SEQUENCE [LARGE SCALE GENOMIC DNA]</scope>
    <source>
        <strain evidence="5">KCTC 42282</strain>
    </source>
</reference>
<evidence type="ECO:0000259" key="2">
    <source>
        <dbReference type="Pfam" id="PF03749"/>
    </source>
</evidence>
<evidence type="ECO:0000259" key="3">
    <source>
        <dbReference type="Pfam" id="PF17746"/>
    </source>
</evidence>
<evidence type="ECO:0000256" key="1">
    <source>
        <dbReference type="HAMAP-Rule" id="MF_00095"/>
    </source>
</evidence>
<dbReference type="EMBL" id="JBHRYC010000006">
    <property type="protein sequence ID" value="MFC3635861.1"/>
    <property type="molecule type" value="Genomic_DNA"/>
</dbReference>
<dbReference type="InterPro" id="IPR005224">
    <property type="entry name" value="SfsA"/>
</dbReference>
<comment type="similarity">
    <text evidence="1">Belongs to the SfsA family.</text>
</comment>
<dbReference type="InterPro" id="IPR041465">
    <property type="entry name" value="SfsA_N"/>
</dbReference>
<keyword evidence="5" id="KW-1185">Reference proteome</keyword>
<dbReference type="PANTHER" id="PTHR30545">
    <property type="entry name" value="SUGAR FERMENTATION STIMULATION PROTEIN A"/>
    <property type="match status" value="1"/>
</dbReference>
<feature type="domain" description="Sugar fermentation stimulation protein C-terminal" evidence="2">
    <location>
        <begin position="87"/>
        <end position="223"/>
    </location>
</feature>
<comment type="caution">
    <text evidence="4">The sequence shown here is derived from an EMBL/GenBank/DDBJ whole genome shotgun (WGS) entry which is preliminary data.</text>
</comment>
<organism evidence="4 5">
    <name type="scientific">Camelimonas fluminis</name>
    <dbReference type="NCBI Taxonomy" id="1576911"/>
    <lineage>
        <taxon>Bacteria</taxon>
        <taxon>Pseudomonadati</taxon>
        <taxon>Pseudomonadota</taxon>
        <taxon>Alphaproteobacteria</taxon>
        <taxon>Hyphomicrobiales</taxon>
        <taxon>Chelatococcaceae</taxon>
        <taxon>Camelimonas</taxon>
    </lineage>
</organism>
<sequence length="243" mass="26785">MHYPSSLVEARLLRRYKRFLADMELEDGSVVTAHCANPGAMLGLTAPGSRAMLSRSNNPKRALPWSWELVEIDAPDDPQWVGINTSRPNALAEEALRAGIIPQLTGYDSLRREVRYGRSSRIDILLEHPGRPPCYVEIKNVHLMRQRGLAEFPDCVTARGAKHLAELTDMVADGHRAVMLYVVQMRAGAFRLATDLDPGYAAAWRLATAAGVESIAVVSHIDTMEQRITDGIPVLGPDPLNPD</sequence>
<dbReference type="NCBIfam" id="TIGR00230">
    <property type="entry name" value="sfsA"/>
    <property type="match status" value="1"/>
</dbReference>
<dbReference type="RefSeq" id="WP_191319789.1">
    <property type="nucleotide sequence ID" value="NZ_BNCG01000010.1"/>
</dbReference>
<evidence type="ECO:0000313" key="4">
    <source>
        <dbReference type="EMBL" id="MFC3635861.1"/>
    </source>
</evidence>
<dbReference type="Gene3D" id="3.40.1350.60">
    <property type="match status" value="1"/>
</dbReference>
<name>A0ABV7UBI1_9HYPH</name>
<dbReference type="Pfam" id="PF03749">
    <property type="entry name" value="SfsA"/>
    <property type="match status" value="1"/>
</dbReference>
<dbReference type="Proteomes" id="UP001595704">
    <property type="component" value="Unassembled WGS sequence"/>
</dbReference>
<dbReference type="Gene3D" id="2.40.50.580">
    <property type="match status" value="1"/>
</dbReference>
<feature type="domain" description="SfsA N-terminal OB" evidence="3">
    <location>
        <begin position="13"/>
        <end position="83"/>
    </location>
</feature>
<dbReference type="InterPro" id="IPR040452">
    <property type="entry name" value="SfsA_C"/>
</dbReference>
<accession>A0ABV7UBI1</accession>
<proteinExistence type="inferred from homology"/>
<gene>
    <name evidence="1 4" type="primary">sfsA</name>
    <name evidence="4" type="ORF">ACFONL_00415</name>
</gene>
<dbReference type="CDD" id="cd22359">
    <property type="entry name" value="SfsA-like_bacterial"/>
    <property type="match status" value="1"/>
</dbReference>
<protein>
    <recommendedName>
        <fullName evidence="1">Sugar fermentation stimulation protein homolog</fullName>
    </recommendedName>
</protein>
<dbReference type="Pfam" id="PF17746">
    <property type="entry name" value="SfsA_N"/>
    <property type="match status" value="1"/>
</dbReference>
<evidence type="ECO:0000313" key="5">
    <source>
        <dbReference type="Proteomes" id="UP001595704"/>
    </source>
</evidence>
<dbReference type="HAMAP" id="MF_00095">
    <property type="entry name" value="SfsA"/>
    <property type="match status" value="1"/>
</dbReference>